<dbReference type="InterPro" id="IPR036651">
    <property type="entry name" value="Gln_synt_N_sf"/>
</dbReference>
<evidence type="ECO:0000256" key="3">
    <source>
        <dbReference type="PROSITE-ProRule" id="PRU01331"/>
    </source>
</evidence>
<evidence type="ECO:0000313" key="7">
    <source>
        <dbReference type="Proteomes" id="UP001499974"/>
    </source>
</evidence>
<organism evidence="6 7">
    <name type="scientific">Nocardioides conyzicola</name>
    <dbReference type="NCBI Taxonomy" id="1651781"/>
    <lineage>
        <taxon>Bacteria</taxon>
        <taxon>Bacillati</taxon>
        <taxon>Actinomycetota</taxon>
        <taxon>Actinomycetes</taxon>
        <taxon>Propionibacteriales</taxon>
        <taxon>Nocardioidaceae</taxon>
        <taxon>Nocardioides</taxon>
    </lineage>
</organism>
<comment type="caution">
    <text evidence="6">The sequence shown here is derived from an EMBL/GenBank/DDBJ whole genome shotgun (WGS) entry which is preliminary data.</text>
</comment>
<evidence type="ECO:0000256" key="4">
    <source>
        <dbReference type="RuleBase" id="RU000384"/>
    </source>
</evidence>
<dbReference type="Pfam" id="PF00120">
    <property type="entry name" value="Gln-synt_C"/>
    <property type="match status" value="1"/>
</dbReference>
<dbReference type="RefSeq" id="WP_345523415.1">
    <property type="nucleotide sequence ID" value="NZ_BAABKM010000004.1"/>
</dbReference>
<feature type="domain" description="GS catalytic" evidence="5">
    <location>
        <begin position="114"/>
        <end position="443"/>
    </location>
</feature>
<name>A0ABP8XZ94_9ACTN</name>
<dbReference type="SMART" id="SM01230">
    <property type="entry name" value="Gln-synt_C"/>
    <property type="match status" value="1"/>
</dbReference>
<dbReference type="SUPFAM" id="SSF55931">
    <property type="entry name" value="Glutamine synthetase/guanido kinase"/>
    <property type="match status" value="1"/>
</dbReference>
<dbReference type="Gene3D" id="3.10.20.70">
    <property type="entry name" value="Glutamine synthetase, N-terminal domain"/>
    <property type="match status" value="1"/>
</dbReference>
<dbReference type="EMBL" id="BAABKM010000004">
    <property type="protein sequence ID" value="GAA4716656.1"/>
    <property type="molecule type" value="Genomic_DNA"/>
</dbReference>
<dbReference type="InterPro" id="IPR008146">
    <property type="entry name" value="Gln_synth_cat_dom"/>
</dbReference>
<evidence type="ECO:0000313" key="6">
    <source>
        <dbReference type="EMBL" id="GAA4716656.1"/>
    </source>
</evidence>
<accession>A0ABP8XZ94</accession>
<dbReference type="InterPro" id="IPR014746">
    <property type="entry name" value="Gln_synth/guanido_kin_cat_dom"/>
</dbReference>
<comment type="similarity">
    <text evidence="1 3 4">Belongs to the glutamine synthetase family.</text>
</comment>
<dbReference type="Proteomes" id="UP001499974">
    <property type="component" value="Unassembled WGS sequence"/>
</dbReference>
<proteinExistence type="inferred from homology"/>
<sequence>MTHTDADLAAYVEELTGQGVRLVGGSVVDMGGVARAKYVPTARLAAFHRVGMGASPCWSVFCVDGNIAFTPELNVVGDLRIPIDPAELRVVEDGVAWAPGELHDQDGDSNDMCARSALRRTVATTEAAGLTALVGAELECTLLGPDGGHATTGARSPYGLRTSLEQAAFLTDLAEAADRVGLGLEQLHMEYGQDQVEISLSPADPVRAADDVILARLVLGRTAARHGMQVSFSPLPFTGEVGNGAHLHLSLVTSDGPVFGGGSGPHGLTPAGEAAIAGILDALPGLVGVYAGSVLSAARLQPGNWSGAALCWGLENREAAVRLVAGGPASAHGANVELKVVDPSANPYLAVAALLGSALHGIEAGLPLPPEVPDDPKGTTGLPSLPAGQAAALDAFAASPIARRFLGDPIVAGLLAVRRYEVETFPDPSAPEVAEALRLSWSC</sequence>
<evidence type="ECO:0000256" key="2">
    <source>
        <dbReference type="ARBA" id="ARBA00022598"/>
    </source>
</evidence>
<keyword evidence="7" id="KW-1185">Reference proteome</keyword>
<protein>
    <submittedName>
        <fullName evidence="6">Glutamine synthetase family protein</fullName>
    </submittedName>
</protein>
<dbReference type="PANTHER" id="PTHR43785">
    <property type="entry name" value="GAMMA-GLUTAMYLPUTRESCINE SYNTHETASE"/>
    <property type="match status" value="1"/>
</dbReference>
<reference evidence="7" key="1">
    <citation type="journal article" date="2019" name="Int. J. Syst. Evol. Microbiol.">
        <title>The Global Catalogue of Microorganisms (GCM) 10K type strain sequencing project: providing services to taxonomists for standard genome sequencing and annotation.</title>
        <authorList>
            <consortium name="The Broad Institute Genomics Platform"/>
            <consortium name="The Broad Institute Genome Sequencing Center for Infectious Disease"/>
            <person name="Wu L."/>
            <person name="Ma J."/>
        </authorList>
    </citation>
    <scope>NUCLEOTIDE SEQUENCE [LARGE SCALE GENOMIC DNA]</scope>
    <source>
        <strain evidence="7">JCM 18531</strain>
    </source>
</reference>
<gene>
    <name evidence="6" type="ORF">GCM10023349_40530</name>
</gene>
<keyword evidence="2" id="KW-0436">Ligase</keyword>
<dbReference type="PANTHER" id="PTHR43785:SF12">
    <property type="entry name" value="TYPE-1 GLUTAMINE SYNTHETASE 2"/>
    <property type="match status" value="1"/>
</dbReference>
<evidence type="ECO:0000256" key="1">
    <source>
        <dbReference type="ARBA" id="ARBA00009897"/>
    </source>
</evidence>
<dbReference type="PROSITE" id="PS51987">
    <property type="entry name" value="GS_CATALYTIC"/>
    <property type="match status" value="1"/>
</dbReference>
<dbReference type="Gene3D" id="3.30.590.10">
    <property type="entry name" value="Glutamine synthetase/guanido kinase, catalytic domain"/>
    <property type="match status" value="1"/>
</dbReference>
<evidence type="ECO:0000259" key="5">
    <source>
        <dbReference type="PROSITE" id="PS51987"/>
    </source>
</evidence>